<reference evidence="2 3" key="1">
    <citation type="journal article" date="2018" name="Mol. Plant">
        <title>The genome of Artemisia annua provides insight into the evolution of Asteraceae family and artemisinin biosynthesis.</title>
        <authorList>
            <person name="Shen Q."/>
            <person name="Zhang L."/>
            <person name="Liao Z."/>
            <person name="Wang S."/>
            <person name="Yan T."/>
            <person name="Shi P."/>
            <person name="Liu M."/>
            <person name="Fu X."/>
            <person name="Pan Q."/>
            <person name="Wang Y."/>
            <person name="Lv Z."/>
            <person name="Lu X."/>
            <person name="Zhang F."/>
            <person name="Jiang W."/>
            <person name="Ma Y."/>
            <person name="Chen M."/>
            <person name="Hao X."/>
            <person name="Li L."/>
            <person name="Tang Y."/>
            <person name="Lv G."/>
            <person name="Zhou Y."/>
            <person name="Sun X."/>
            <person name="Brodelius P.E."/>
            <person name="Rose J.K.C."/>
            <person name="Tang K."/>
        </authorList>
    </citation>
    <scope>NUCLEOTIDE SEQUENCE [LARGE SCALE GENOMIC DNA]</scope>
    <source>
        <strain evidence="3">cv. Huhao1</strain>
        <tissue evidence="2">Leaf</tissue>
    </source>
</reference>
<protein>
    <submittedName>
        <fullName evidence="2">Uncharacterized protein</fullName>
    </submittedName>
</protein>
<evidence type="ECO:0000256" key="1">
    <source>
        <dbReference type="SAM" id="SignalP"/>
    </source>
</evidence>
<evidence type="ECO:0000313" key="3">
    <source>
        <dbReference type="Proteomes" id="UP000245207"/>
    </source>
</evidence>
<dbReference type="AlphaFoldDB" id="A0A2U1NRH2"/>
<name>A0A2U1NRH2_ARTAN</name>
<dbReference type="OrthoDB" id="1939301at2759"/>
<gene>
    <name evidence="2" type="ORF">CTI12_AA147340</name>
</gene>
<dbReference type="EMBL" id="PKPP01002317">
    <property type="protein sequence ID" value="PWA76068.1"/>
    <property type="molecule type" value="Genomic_DNA"/>
</dbReference>
<accession>A0A2U1NRH2</accession>
<evidence type="ECO:0000313" key="2">
    <source>
        <dbReference type="EMBL" id="PWA76068.1"/>
    </source>
</evidence>
<organism evidence="2 3">
    <name type="scientific">Artemisia annua</name>
    <name type="common">Sweet wormwood</name>
    <dbReference type="NCBI Taxonomy" id="35608"/>
    <lineage>
        <taxon>Eukaryota</taxon>
        <taxon>Viridiplantae</taxon>
        <taxon>Streptophyta</taxon>
        <taxon>Embryophyta</taxon>
        <taxon>Tracheophyta</taxon>
        <taxon>Spermatophyta</taxon>
        <taxon>Magnoliopsida</taxon>
        <taxon>eudicotyledons</taxon>
        <taxon>Gunneridae</taxon>
        <taxon>Pentapetalae</taxon>
        <taxon>asterids</taxon>
        <taxon>campanulids</taxon>
        <taxon>Asterales</taxon>
        <taxon>Asteraceae</taxon>
        <taxon>Asteroideae</taxon>
        <taxon>Anthemideae</taxon>
        <taxon>Artemisiinae</taxon>
        <taxon>Artemisia</taxon>
    </lineage>
</organism>
<feature type="signal peptide" evidence="1">
    <location>
        <begin position="1"/>
        <end position="18"/>
    </location>
</feature>
<comment type="caution">
    <text evidence="2">The sequence shown here is derived from an EMBL/GenBank/DDBJ whole genome shotgun (WGS) entry which is preliminary data.</text>
</comment>
<proteinExistence type="predicted"/>
<dbReference type="Proteomes" id="UP000245207">
    <property type="component" value="Unassembled WGS sequence"/>
</dbReference>
<feature type="chain" id="PRO_5015618639" evidence="1">
    <location>
        <begin position="19"/>
        <end position="123"/>
    </location>
</feature>
<sequence>MVKANLAFCVSLIRSTWGLRGTPLLIKIFYSQQDAIYAPVEDMMPMGAGYGRGENGSFVRGVQGPYADEISTAGLIAAQAVSALQIADDEDINTFVFNRMSLVCITILVLFQSCFLKKSLGCV</sequence>
<keyword evidence="3" id="KW-1185">Reference proteome</keyword>
<keyword evidence="1" id="KW-0732">Signal</keyword>